<sequence>MTSVRKTVLVLVLACPLASLAQSTVYKCVDDRGRVTYTNDRNLVRGCKPLERDQPVSSVPAPPAPAPAARPSSPSSSQSFPRVAPDAQRARDDSRRELLQRELESEQAALEKARATLEAEEARVAPEDRNAMRDGRATINIAKRDARLEPFRNAVELHERNIEALQRELSRLP</sequence>
<dbReference type="RefSeq" id="WP_102246373.1">
    <property type="nucleotide sequence ID" value="NZ_CP025682.1"/>
</dbReference>
<organism evidence="4 5">
    <name type="scientific">Pseudazoarcus pumilus</name>
    <dbReference type="NCBI Taxonomy" id="2067960"/>
    <lineage>
        <taxon>Bacteria</taxon>
        <taxon>Pseudomonadati</taxon>
        <taxon>Pseudomonadota</taxon>
        <taxon>Betaproteobacteria</taxon>
        <taxon>Rhodocyclales</taxon>
        <taxon>Zoogloeaceae</taxon>
        <taxon>Pseudazoarcus</taxon>
    </lineage>
</organism>
<gene>
    <name evidence="4" type="ORF">C0099_04730</name>
</gene>
<feature type="compositionally biased region" description="Basic and acidic residues" evidence="1">
    <location>
        <begin position="88"/>
        <end position="136"/>
    </location>
</feature>
<evidence type="ECO:0000313" key="4">
    <source>
        <dbReference type="EMBL" id="AUN94303.1"/>
    </source>
</evidence>
<accession>A0A2I6S4Y5</accession>
<dbReference type="OrthoDB" id="5298561at2"/>
<dbReference type="Proteomes" id="UP000242205">
    <property type="component" value="Chromosome"/>
</dbReference>
<feature type="compositionally biased region" description="Low complexity" evidence="1">
    <location>
        <begin position="69"/>
        <end position="84"/>
    </location>
</feature>
<name>A0A2I6S4Y5_9RHOO</name>
<keyword evidence="5" id="KW-1185">Reference proteome</keyword>
<keyword evidence="2" id="KW-0732">Signal</keyword>
<evidence type="ECO:0000256" key="1">
    <source>
        <dbReference type="SAM" id="MobiDB-lite"/>
    </source>
</evidence>
<protein>
    <submittedName>
        <fullName evidence="4">DUF4124 domain-containing protein</fullName>
    </submittedName>
</protein>
<evidence type="ECO:0000313" key="5">
    <source>
        <dbReference type="Proteomes" id="UP000242205"/>
    </source>
</evidence>
<feature type="region of interest" description="Disordered" evidence="1">
    <location>
        <begin position="46"/>
        <end position="136"/>
    </location>
</feature>
<proteinExistence type="predicted"/>
<feature type="signal peptide" evidence="2">
    <location>
        <begin position="1"/>
        <end position="21"/>
    </location>
</feature>
<reference evidence="4 5" key="1">
    <citation type="submission" date="2018-01" db="EMBL/GenBank/DDBJ databases">
        <authorList>
            <person name="Fu G.-Y."/>
        </authorList>
    </citation>
    <scope>NUCLEOTIDE SEQUENCE [LARGE SCALE GENOMIC DNA]</scope>
    <source>
        <strain evidence="4 5">SY39</strain>
    </source>
</reference>
<dbReference type="KEGG" id="atw:C0099_04730"/>
<dbReference type="AlphaFoldDB" id="A0A2I6S4Y5"/>
<dbReference type="InterPro" id="IPR025392">
    <property type="entry name" value="DUF4124"/>
</dbReference>
<dbReference type="Pfam" id="PF13511">
    <property type="entry name" value="DUF4124"/>
    <property type="match status" value="1"/>
</dbReference>
<evidence type="ECO:0000259" key="3">
    <source>
        <dbReference type="Pfam" id="PF13511"/>
    </source>
</evidence>
<dbReference type="EMBL" id="CP025682">
    <property type="protein sequence ID" value="AUN94303.1"/>
    <property type="molecule type" value="Genomic_DNA"/>
</dbReference>
<feature type="domain" description="DUF4124" evidence="3">
    <location>
        <begin position="13"/>
        <end position="71"/>
    </location>
</feature>
<evidence type="ECO:0000256" key="2">
    <source>
        <dbReference type="SAM" id="SignalP"/>
    </source>
</evidence>
<feature type="chain" id="PRO_5014331592" evidence="2">
    <location>
        <begin position="22"/>
        <end position="173"/>
    </location>
</feature>